<feature type="compositionally biased region" description="Basic and acidic residues" evidence="1">
    <location>
        <begin position="70"/>
        <end position="79"/>
    </location>
</feature>
<proteinExistence type="predicted"/>
<reference evidence="2 3" key="1">
    <citation type="submission" date="2012-09" db="EMBL/GenBank/DDBJ databases">
        <title>Genome Sequence of alkane-degrading Bacterium Alcanivorax venustensis ISO4.</title>
        <authorList>
            <person name="Lai Q."/>
            <person name="Shao Z."/>
        </authorList>
    </citation>
    <scope>NUCLEOTIDE SEQUENCE [LARGE SCALE GENOMIC DNA]</scope>
    <source>
        <strain evidence="2 3">ISO4</strain>
    </source>
</reference>
<organism evidence="2 3">
    <name type="scientific">Alloalcanivorax venustensis ISO4</name>
    <dbReference type="NCBI Taxonomy" id="1177184"/>
    <lineage>
        <taxon>Bacteria</taxon>
        <taxon>Pseudomonadati</taxon>
        <taxon>Pseudomonadota</taxon>
        <taxon>Gammaproteobacteria</taxon>
        <taxon>Oceanospirillales</taxon>
        <taxon>Alcanivoracaceae</taxon>
        <taxon>Alloalcanivorax</taxon>
    </lineage>
</organism>
<protein>
    <submittedName>
        <fullName evidence="2">Uncharacterized protein</fullName>
    </submittedName>
</protein>
<dbReference type="Proteomes" id="UP000644441">
    <property type="component" value="Unassembled WGS sequence"/>
</dbReference>
<accession>A0ABS0AH01</accession>
<gene>
    <name evidence="2" type="ORF">ISO4_01986</name>
</gene>
<dbReference type="EMBL" id="ARXR01000015">
    <property type="protein sequence ID" value="MBF5053384.1"/>
    <property type="molecule type" value="Genomic_DNA"/>
</dbReference>
<feature type="region of interest" description="Disordered" evidence="1">
    <location>
        <begin position="59"/>
        <end position="91"/>
    </location>
</feature>
<name>A0ABS0AH01_9GAMM</name>
<comment type="caution">
    <text evidence="2">The sequence shown here is derived from an EMBL/GenBank/DDBJ whole genome shotgun (WGS) entry which is preliminary data.</text>
</comment>
<keyword evidence="3" id="KW-1185">Reference proteome</keyword>
<evidence type="ECO:0000313" key="3">
    <source>
        <dbReference type="Proteomes" id="UP000644441"/>
    </source>
</evidence>
<evidence type="ECO:0000313" key="2">
    <source>
        <dbReference type="EMBL" id="MBF5053384.1"/>
    </source>
</evidence>
<feature type="compositionally biased region" description="Polar residues" evidence="1">
    <location>
        <begin position="80"/>
        <end position="91"/>
    </location>
</feature>
<sequence length="91" mass="10370">MDSFENINAAYQQAVEQGRQARDSGRAPVDYLAARENLDQADFIAAQFQDIQDQRAVVKAEGNPQGRNQDYLEQRKNLDSLENINRELNQS</sequence>
<evidence type="ECO:0000256" key="1">
    <source>
        <dbReference type="SAM" id="MobiDB-lite"/>
    </source>
</evidence>